<keyword evidence="3 10" id="KW-0808">Transferase</keyword>
<evidence type="ECO:0000313" key="10">
    <source>
        <dbReference type="EMBL" id="TEB08046.1"/>
    </source>
</evidence>
<dbReference type="GO" id="GO:0004674">
    <property type="term" value="F:protein serine/threonine kinase activity"/>
    <property type="evidence" value="ECO:0007669"/>
    <property type="project" value="UniProtKB-KW"/>
</dbReference>
<gene>
    <name evidence="10" type="ORF">Psch_01601</name>
</gene>
<keyword evidence="5" id="KW-0418">Kinase</keyword>
<dbReference type="InterPro" id="IPR018934">
    <property type="entry name" value="RIO_dom"/>
</dbReference>
<dbReference type="Proteomes" id="UP000298324">
    <property type="component" value="Unassembled WGS sequence"/>
</dbReference>
<proteinExistence type="predicted"/>
<keyword evidence="6" id="KW-0067">ATP-binding</keyword>
<evidence type="ECO:0000256" key="8">
    <source>
        <dbReference type="ARBA" id="ARBA00048679"/>
    </source>
</evidence>
<evidence type="ECO:0000256" key="3">
    <source>
        <dbReference type="ARBA" id="ARBA00022679"/>
    </source>
</evidence>
<dbReference type="AlphaFoldDB" id="A0A4Y7RGV3"/>
<feature type="domain" description="RIO-type" evidence="9">
    <location>
        <begin position="40"/>
        <end position="151"/>
    </location>
</feature>
<evidence type="ECO:0000256" key="5">
    <source>
        <dbReference type="ARBA" id="ARBA00022777"/>
    </source>
</evidence>
<keyword evidence="4" id="KW-0547">Nucleotide-binding</keyword>
<comment type="catalytic activity">
    <reaction evidence="7">
        <text>L-threonyl-[protein] + ATP = O-phospho-L-threonyl-[protein] + ADP + H(+)</text>
        <dbReference type="Rhea" id="RHEA:46608"/>
        <dbReference type="Rhea" id="RHEA-COMP:11060"/>
        <dbReference type="Rhea" id="RHEA-COMP:11605"/>
        <dbReference type="ChEBI" id="CHEBI:15378"/>
        <dbReference type="ChEBI" id="CHEBI:30013"/>
        <dbReference type="ChEBI" id="CHEBI:30616"/>
        <dbReference type="ChEBI" id="CHEBI:61977"/>
        <dbReference type="ChEBI" id="CHEBI:456216"/>
        <dbReference type="EC" id="2.7.11.1"/>
    </reaction>
</comment>
<evidence type="ECO:0000256" key="6">
    <source>
        <dbReference type="ARBA" id="ARBA00022840"/>
    </source>
</evidence>
<dbReference type="GO" id="GO:0005524">
    <property type="term" value="F:ATP binding"/>
    <property type="evidence" value="ECO:0007669"/>
    <property type="project" value="UniProtKB-KW"/>
</dbReference>
<reference evidence="10 11" key="1">
    <citation type="journal article" date="2018" name="Environ. Microbiol.">
        <title>Novel energy conservation strategies and behaviour of Pelotomaculum schinkii driving syntrophic propionate catabolism.</title>
        <authorList>
            <person name="Hidalgo-Ahumada C.A.P."/>
            <person name="Nobu M.K."/>
            <person name="Narihiro T."/>
            <person name="Tamaki H."/>
            <person name="Liu W.T."/>
            <person name="Kamagata Y."/>
            <person name="Stams A.J.M."/>
            <person name="Imachi H."/>
            <person name="Sousa D.Z."/>
        </authorList>
    </citation>
    <scope>NUCLEOTIDE SEQUENCE [LARGE SCALE GENOMIC DNA]</scope>
    <source>
        <strain evidence="10 11">HH</strain>
    </source>
</reference>
<dbReference type="InterPro" id="IPR011009">
    <property type="entry name" value="Kinase-like_dom_sf"/>
</dbReference>
<dbReference type="RefSeq" id="WP_190239796.1">
    <property type="nucleotide sequence ID" value="NZ_QFGA01000001.1"/>
</dbReference>
<protein>
    <recommendedName>
        <fullName evidence="1">non-specific serine/threonine protein kinase</fullName>
        <ecNumber evidence="1">2.7.11.1</ecNumber>
    </recommendedName>
</protein>
<evidence type="ECO:0000256" key="1">
    <source>
        <dbReference type="ARBA" id="ARBA00012513"/>
    </source>
</evidence>
<dbReference type="EMBL" id="QFGA01000001">
    <property type="protein sequence ID" value="TEB08046.1"/>
    <property type="molecule type" value="Genomic_DNA"/>
</dbReference>
<comment type="caution">
    <text evidence="10">The sequence shown here is derived from an EMBL/GenBank/DDBJ whole genome shotgun (WGS) entry which is preliminary data.</text>
</comment>
<dbReference type="EC" id="2.7.11.1" evidence="1"/>
<comment type="catalytic activity">
    <reaction evidence="8">
        <text>L-seryl-[protein] + ATP = O-phospho-L-seryl-[protein] + ADP + H(+)</text>
        <dbReference type="Rhea" id="RHEA:17989"/>
        <dbReference type="Rhea" id="RHEA-COMP:9863"/>
        <dbReference type="Rhea" id="RHEA-COMP:11604"/>
        <dbReference type="ChEBI" id="CHEBI:15378"/>
        <dbReference type="ChEBI" id="CHEBI:29999"/>
        <dbReference type="ChEBI" id="CHEBI:30616"/>
        <dbReference type="ChEBI" id="CHEBI:83421"/>
        <dbReference type="ChEBI" id="CHEBI:456216"/>
        <dbReference type="EC" id="2.7.11.1"/>
    </reaction>
</comment>
<evidence type="ECO:0000259" key="9">
    <source>
        <dbReference type="Pfam" id="PF01163"/>
    </source>
</evidence>
<dbReference type="Pfam" id="PF01163">
    <property type="entry name" value="RIO1"/>
    <property type="match status" value="1"/>
</dbReference>
<evidence type="ECO:0000313" key="11">
    <source>
        <dbReference type="Proteomes" id="UP000298324"/>
    </source>
</evidence>
<evidence type="ECO:0000256" key="4">
    <source>
        <dbReference type="ARBA" id="ARBA00022741"/>
    </source>
</evidence>
<organism evidence="10 11">
    <name type="scientific">Pelotomaculum schinkii</name>
    <dbReference type="NCBI Taxonomy" id="78350"/>
    <lineage>
        <taxon>Bacteria</taxon>
        <taxon>Bacillati</taxon>
        <taxon>Bacillota</taxon>
        <taxon>Clostridia</taxon>
        <taxon>Eubacteriales</taxon>
        <taxon>Desulfotomaculaceae</taxon>
        <taxon>Pelotomaculum</taxon>
    </lineage>
</organism>
<accession>A0A4Y7RGV3</accession>
<name>A0A4Y7RGV3_9FIRM</name>
<keyword evidence="11" id="KW-1185">Reference proteome</keyword>
<evidence type="ECO:0000256" key="7">
    <source>
        <dbReference type="ARBA" id="ARBA00047899"/>
    </source>
</evidence>
<dbReference type="Gene3D" id="3.90.1200.10">
    <property type="match status" value="1"/>
</dbReference>
<dbReference type="SUPFAM" id="SSF56112">
    <property type="entry name" value="Protein kinase-like (PK-like)"/>
    <property type="match status" value="1"/>
</dbReference>
<evidence type="ECO:0000256" key="2">
    <source>
        <dbReference type="ARBA" id="ARBA00022527"/>
    </source>
</evidence>
<sequence>MEDSVNKLEQALGVKVVYSEKRFSRRNNVFFVEAVTATNVTQRYIIKEHVNSSTGNEVFILNALNKQGINVPDVIWHDNNIIIMPYIQGVLLVDLLIDIEIEEELWIGELAKWLRKLHGYMNISSQVCLCMSDLNLRNFIFDGRKFYGLDFESVCFYPPERDLGGICAFILNNHPMFENWKYRICNSLIRAYEALLPGGGSMTKLDHDAIWFYLIEELKAAAGRRANQRHYLNAKIEELSYNKFFGNE</sequence>
<keyword evidence="2" id="KW-0723">Serine/threonine-protein kinase</keyword>